<dbReference type="EMBL" id="JBHRTL010000006">
    <property type="protein sequence ID" value="MFC3155468.1"/>
    <property type="molecule type" value="Genomic_DNA"/>
</dbReference>
<dbReference type="RefSeq" id="WP_339616095.1">
    <property type="nucleotide sequence ID" value="NZ_AP031500.1"/>
</dbReference>
<name>A0ABV7HRR6_9GAMM</name>
<dbReference type="PROSITE" id="PS51257">
    <property type="entry name" value="PROKAR_LIPOPROTEIN"/>
    <property type="match status" value="1"/>
</dbReference>
<evidence type="ECO:0000256" key="1">
    <source>
        <dbReference type="SAM" id="Coils"/>
    </source>
</evidence>
<keyword evidence="1" id="KW-0175">Coiled coil</keyword>
<organism evidence="2 3">
    <name type="scientific">Gilvimarinus japonicus</name>
    <dbReference type="NCBI Taxonomy" id="1796469"/>
    <lineage>
        <taxon>Bacteria</taxon>
        <taxon>Pseudomonadati</taxon>
        <taxon>Pseudomonadota</taxon>
        <taxon>Gammaproteobacteria</taxon>
        <taxon>Cellvibrionales</taxon>
        <taxon>Cellvibrionaceae</taxon>
        <taxon>Gilvimarinus</taxon>
    </lineage>
</organism>
<reference evidence="3" key="1">
    <citation type="journal article" date="2019" name="Int. J. Syst. Evol. Microbiol.">
        <title>The Global Catalogue of Microorganisms (GCM) 10K type strain sequencing project: providing services to taxonomists for standard genome sequencing and annotation.</title>
        <authorList>
            <consortium name="The Broad Institute Genomics Platform"/>
            <consortium name="The Broad Institute Genome Sequencing Center for Infectious Disease"/>
            <person name="Wu L."/>
            <person name="Ma J."/>
        </authorList>
    </citation>
    <scope>NUCLEOTIDE SEQUENCE [LARGE SCALE GENOMIC DNA]</scope>
    <source>
        <strain evidence="3">KCTC 52141</strain>
    </source>
</reference>
<keyword evidence="3" id="KW-1185">Reference proteome</keyword>
<feature type="coiled-coil region" evidence="1">
    <location>
        <begin position="25"/>
        <end position="73"/>
    </location>
</feature>
<sequence>MNRQGIAISVLALLTLSGCQTPPDVKQVQDENLQLQTELAQARGKIDALASEQDRLQREIDELNRVKSVLDTEKTVRVQESSDLRGQVRRFVQREIDMLKEFMVQSDLLDYVGGELVQRSRVDSEPLLLVDMANQMPGSGTITGVSAHFVKPGTFNVQVLRPVDDQLVVIWQSARLQATQSGVQRVNFPVSVGVERGDLIAYQFNEAGLVSFDTGTGDTRYTDDSVALGELIKVRSLRGESDKRAYSVGVYGLLN</sequence>
<protein>
    <submittedName>
        <fullName evidence="2">Uncharacterized protein</fullName>
    </submittedName>
</protein>
<accession>A0ABV7HRR6</accession>
<evidence type="ECO:0000313" key="2">
    <source>
        <dbReference type="EMBL" id="MFC3155468.1"/>
    </source>
</evidence>
<gene>
    <name evidence="2" type="ORF">ACFOEB_09690</name>
</gene>
<comment type="caution">
    <text evidence="2">The sequence shown here is derived from an EMBL/GenBank/DDBJ whole genome shotgun (WGS) entry which is preliminary data.</text>
</comment>
<evidence type="ECO:0000313" key="3">
    <source>
        <dbReference type="Proteomes" id="UP001595548"/>
    </source>
</evidence>
<dbReference type="Proteomes" id="UP001595548">
    <property type="component" value="Unassembled WGS sequence"/>
</dbReference>
<proteinExistence type="predicted"/>